<name>A0A9Q2CZ17_9STAP</name>
<keyword evidence="4" id="KW-0997">Cell inner membrane</keyword>
<feature type="transmembrane region" description="Helical" evidence="9">
    <location>
        <begin position="38"/>
        <end position="60"/>
    </location>
</feature>
<keyword evidence="7 9" id="KW-0472">Membrane</keyword>
<protein>
    <recommendedName>
        <fullName evidence="12">YeeE/YedE family protein</fullName>
    </recommendedName>
</protein>
<proteinExistence type="inferred from homology"/>
<evidence type="ECO:0000256" key="7">
    <source>
        <dbReference type="ARBA" id="ARBA00023136"/>
    </source>
</evidence>
<sequence>MILIMGFLLGSAFGFVLHRSKYSVSLSFEHLVVDRDFTYFFVLMLTISLQSIGVSLLHYFNLITVLNEQFSVLATALGSFIFGVGIRIAYGCTLSYIRAGEGYTDGIINLAMFLIVAGMTRYGLLQPVSKFLKQFFVVESDIPTTLGISGIKVSVMLTVISIIFIIISFKRYHLSNKEKTKYYLVAISIAIIALIGWLIGDISGTGRSIEVAGPTSKIMEFLMTGDFSYISWKELFVIGILVSAFFSTKIKGQFYWHKITNLNTQRAVIGGALMGFGAIVAEGCAVGNVLVSTAALSWRGFVSMIFMMFGVQIMTIIRTKQESN</sequence>
<evidence type="ECO:0000256" key="3">
    <source>
        <dbReference type="ARBA" id="ARBA00022475"/>
    </source>
</evidence>
<dbReference type="RefSeq" id="WP_183672867.1">
    <property type="nucleotide sequence ID" value="NZ_CBCRYX010000001.1"/>
</dbReference>
<comment type="caution">
    <text evidence="10">The sequence shown here is derived from an EMBL/GenBank/DDBJ whole genome shotgun (WGS) entry which is preliminary data.</text>
</comment>
<dbReference type="Pfam" id="PF04143">
    <property type="entry name" value="Sulf_transp"/>
    <property type="match status" value="1"/>
</dbReference>
<keyword evidence="6 9" id="KW-1133">Transmembrane helix</keyword>
<evidence type="ECO:0000256" key="6">
    <source>
        <dbReference type="ARBA" id="ARBA00022989"/>
    </source>
</evidence>
<feature type="transmembrane region" description="Helical" evidence="9">
    <location>
        <begin position="181"/>
        <end position="200"/>
    </location>
</feature>
<feature type="transmembrane region" description="Helical" evidence="9">
    <location>
        <begin position="72"/>
        <end position="90"/>
    </location>
</feature>
<dbReference type="AlphaFoldDB" id="A0A9Q2CZ17"/>
<reference evidence="10 11" key="1">
    <citation type="submission" date="2020-08" db="EMBL/GenBank/DDBJ databases">
        <title>Genomic Encyclopedia of Type Strains, Phase IV (KMG-IV): sequencing the most valuable type-strain genomes for metagenomic binning, comparative biology and taxonomic classification.</title>
        <authorList>
            <person name="Goeker M."/>
        </authorList>
    </citation>
    <scope>NUCLEOTIDE SEQUENCE [LARGE SCALE GENOMIC DNA]</scope>
    <source>
        <strain evidence="10 11">DSM 19163</strain>
    </source>
</reference>
<feature type="transmembrane region" description="Helical" evidence="9">
    <location>
        <begin position="267"/>
        <end position="290"/>
    </location>
</feature>
<evidence type="ECO:0000256" key="5">
    <source>
        <dbReference type="ARBA" id="ARBA00022692"/>
    </source>
</evidence>
<keyword evidence="2" id="KW-0813">Transport</keyword>
<organism evidence="10 11">
    <name type="scientific">Nosocomiicoccus ampullae</name>
    <dbReference type="NCBI Taxonomy" id="489910"/>
    <lineage>
        <taxon>Bacteria</taxon>
        <taxon>Bacillati</taxon>
        <taxon>Bacillota</taxon>
        <taxon>Bacilli</taxon>
        <taxon>Bacillales</taxon>
        <taxon>Staphylococcaceae</taxon>
        <taxon>Nosocomiicoccus</taxon>
    </lineage>
</organism>
<feature type="transmembrane region" description="Helical" evidence="9">
    <location>
        <begin position="296"/>
        <end position="317"/>
    </location>
</feature>
<evidence type="ECO:0000313" key="11">
    <source>
        <dbReference type="Proteomes" id="UP000579136"/>
    </source>
</evidence>
<gene>
    <name evidence="10" type="ORF">HNQ45_000309</name>
</gene>
<dbReference type="GO" id="GO:0005886">
    <property type="term" value="C:plasma membrane"/>
    <property type="evidence" value="ECO:0007669"/>
    <property type="project" value="UniProtKB-SubCell"/>
</dbReference>
<evidence type="ECO:0000256" key="9">
    <source>
        <dbReference type="SAM" id="Phobius"/>
    </source>
</evidence>
<comment type="subcellular location">
    <subcellularLocation>
        <location evidence="1">Cell inner membrane</location>
        <topology evidence="1">Multi-pass membrane protein</topology>
    </subcellularLocation>
</comment>
<feature type="transmembrane region" description="Helical" evidence="9">
    <location>
        <begin position="146"/>
        <end position="169"/>
    </location>
</feature>
<dbReference type="InterPro" id="IPR007272">
    <property type="entry name" value="Sulf_transp_TsuA/YedE"/>
</dbReference>
<dbReference type="PANTHER" id="PTHR30574">
    <property type="entry name" value="INNER MEMBRANE PROTEIN YEDE"/>
    <property type="match status" value="1"/>
</dbReference>
<evidence type="ECO:0000313" key="10">
    <source>
        <dbReference type="EMBL" id="MBB5175439.1"/>
    </source>
</evidence>
<evidence type="ECO:0000256" key="1">
    <source>
        <dbReference type="ARBA" id="ARBA00004429"/>
    </source>
</evidence>
<dbReference type="Proteomes" id="UP000579136">
    <property type="component" value="Unassembled WGS sequence"/>
</dbReference>
<comment type="similarity">
    <text evidence="8">Belongs to the TsuA/YedE (TC 9.B.102) family.</text>
</comment>
<evidence type="ECO:0008006" key="12">
    <source>
        <dbReference type="Google" id="ProtNLM"/>
    </source>
</evidence>
<dbReference type="EMBL" id="JACHHF010000002">
    <property type="protein sequence ID" value="MBB5175439.1"/>
    <property type="molecule type" value="Genomic_DNA"/>
</dbReference>
<accession>A0A9Q2CZ17</accession>
<dbReference type="PANTHER" id="PTHR30574:SF1">
    <property type="entry name" value="SULPHUR TRANSPORT DOMAIN-CONTAINING PROTEIN"/>
    <property type="match status" value="1"/>
</dbReference>
<keyword evidence="11" id="KW-1185">Reference proteome</keyword>
<keyword evidence="3" id="KW-1003">Cell membrane</keyword>
<evidence type="ECO:0000256" key="4">
    <source>
        <dbReference type="ARBA" id="ARBA00022519"/>
    </source>
</evidence>
<keyword evidence="5 9" id="KW-0812">Transmembrane</keyword>
<feature type="transmembrane region" description="Helical" evidence="9">
    <location>
        <begin position="229"/>
        <end position="246"/>
    </location>
</feature>
<evidence type="ECO:0000256" key="8">
    <source>
        <dbReference type="ARBA" id="ARBA00035655"/>
    </source>
</evidence>
<evidence type="ECO:0000256" key="2">
    <source>
        <dbReference type="ARBA" id="ARBA00022448"/>
    </source>
</evidence>